<organism evidence="6 7">
    <name type="scientific">Coptis chinensis</name>
    <dbReference type="NCBI Taxonomy" id="261450"/>
    <lineage>
        <taxon>Eukaryota</taxon>
        <taxon>Viridiplantae</taxon>
        <taxon>Streptophyta</taxon>
        <taxon>Embryophyta</taxon>
        <taxon>Tracheophyta</taxon>
        <taxon>Spermatophyta</taxon>
        <taxon>Magnoliopsida</taxon>
        <taxon>Ranunculales</taxon>
        <taxon>Ranunculaceae</taxon>
        <taxon>Coptidoideae</taxon>
        <taxon>Coptis</taxon>
    </lineage>
</organism>
<evidence type="ECO:0000256" key="3">
    <source>
        <dbReference type="SAM" id="Coils"/>
    </source>
</evidence>
<dbReference type="EMBL" id="JADFTS010000009">
    <property type="protein sequence ID" value="KAF9589078.1"/>
    <property type="molecule type" value="Genomic_DNA"/>
</dbReference>
<name>A0A835H1M8_9MAGN</name>
<dbReference type="PROSITE" id="PS51667">
    <property type="entry name" value="WRC"/>
    <property type="match status" value="1"/>
</dbReference>
<gene>
    <name evidence="6" type="ORF">IFM89_018809</name>
</gene>
<evidence type="ECO:0000313" key="7">
    <source>
        <dbReference type="Proteomes" id="UP000631114"/>
    </source>
</evidence>
<evidence type="ECO:0000313" key="6">
    <source>
        <dbReference type="EMBL" id="KAF9589078.1"/>
    </source>
</evidence>
<dbReference type="InterPro" id="IPR014977">
    <property type="entry name" value="WRC_dom"/>
</dbReference>
<dbReference type="PANTHER" id="PTHR34380">
    <property type="entry name" value="BNAA03G12380D PROTEIN"/>
    <property type="match status" value="1"/>
</dbReference>
<sequence length="419" mass="49116">MMKRTTEKRCIRNDGKGWQCKGLKFEGNDYCEKHYLQRLPKREKEKKKVGKMVKRREEINGVEEEDEGVRKRVKRSQETDGVQLEKEEEGVGVSKKEIEAILRDSEIERRDKYTISELVFSLKTAFRFKEFEEVAQILQMREKKMKVEKEEAEKRCCKLLNEFEEKKKELVAVKEMLQDIELRKISLEDEVWGYRKTCDELKEKVTRLEEDHKVVCERERRSEERVITLSDELKKMNKREREIMFVLKNENRDLECAKRQAENEIEVWKKRFNELKTNCVLKTESLPQLKIKEEVAKCDLKRRAGNEIEVSKKRFKEQETNCGSENAGFPQVKVKDEALNCDRKVYASAIVDFARPSLAKAGGVAQFAEERKKSESAQRVIPSEVTGAPEGASLSVVKIKKEDGISKFLSEFRKLKGNK</sequence>
<evidence type="ECO:0000256" key="4">
    <source>
        <dbReference type="SAM" id="MobiDB-lite"/>
    </source>
</evidence>
<dbReference type="AlphaFoldDB" id="A0A835H1M8"/>
<protein>
    <recommendedName>
        <fullName evidence="5">WRC domain-containing protein</fullName>
    </recommendedName>
</protein>
<proteinExistence type="predicted"/>
<evidence type="ECO:0000256" key="1">
    <source>
        <dbReference type="ARBA" id="ARBA00023242"/>
    </source>
</evidence>
<dbReference type="PANTHER" id="PTHR34380:SF6">
    <property type="entry name" value="TERNARY COMPLEX FACTOR MIP1 LEUCINE-ZIPPER DOMAIN-CONTAINING PROTEIN"/>
    <property type="match status" value="1"/>
</dbReference>
<evidence type="ECO:0000259" key="5">
    <source>
        <dbReference type="PROSITE" id="PS51667"/>
    </source>
</evidence>
<comment type="caution">
    <text evidence="6">The sequence shown here is derived from an EMBL/GenBank/DDBJ whole genome shotgun (WGS) entry which is preliminary data.</text>
</comment>
<keyword evidence="1" id="KW-0539">Nucleus</keyword>
<evidence type="ECO:0000256" key="2">
    <source>
        <dbReference type="PROSITE-ProRule" id="PRU01002"/>
    </source>
</evidence>
<dbReference type="OrthoDB" id="1935771at2759"/>
<feature type="region of interest" description="Disordered" evidence="4">
    <location>
        <begin position="60"/>
        <end position="86"/>
    </location>
</feature>
<accession>A0A835H1M8</accession>
<feature type="domain" description="WRC" evidence="5">
    <location>
        <begin position="4"/>
        <end position="49"/>
    </location>
</feature>
<reference evidence="6 7" key="1">
    <citation type="submission" date="2020-10" db="EMBL/GenBank/DDBJ databases">
        <title>The Coptis chinensis genome and diversification of protoberbering-type alkaloids.</title>
        <authorList>
            <person name="Wang B."/>
            <person name="Shu S."/>
            <person name="Song C."/>
            <person name="Liu Y."/>
        </authorList>
    </citation>
    <scope>NUCLEOTIDE SEQUENCE [LARGE SCALE GENOMIC DNA]</scope>
    <source>
        <strain evidence="6">HL-2020</strain>
        <tissue evidence="6">Leaf</tissue>
    </source>
</reference>
<dbReference type="Pfam" id="PF08879">
    <property type="entry name" value="WRC"/>
    <property type="match status" value="1"/>
</dbReference>
<comment type="caution">
    <text evidence="2">Lacks conserved residue(s) required for the propagation of feature annotation.</text>
</comment>
<dbReference type="Proteomes" id="UP000631114">
    <property type="component" value="Unassembled WGS sequence"/>
</dbReference>
<keyword evidence="7" id="KW-1185">Reference proteome</keyword>
<feature type="coiled-coil region" evidence="3">
    <location>
        <begin position="135"/>
        <end position="278"/>
    </location>
</feature>
<keyword evidence="3" id="KW-0175">Coiled coil</keyword>